<evidence type="ECO:0000313" key="2">
    <source>
        <dbReference type="WBParaSite" id="ALUE_0001318501-mRNA-1"/>
    </source>
</evidence>
<dbReference type="AlphaFoldDB" id="A0A0M3I7K5"/>
<accession>A0A0M3I7K5</accession>
<organism evidence="1 2">
    <name type="scientific">Ascaris lumbricoides</name>
    <name type="common">Giant roundworm</name>
    <dbReference type="NCBI Taxonomy" id="6252"/>
    <lineage>
        <taxon>Eukaryota</taxon>
        <taxon>Metazoa</taxon>
        <taxon>Ecdysozoa</taxon>
        <taxon>Nematoda</taxon>
        <taxon>Chromadorea</taxon>
        <taxon>Rhabditida</taxon>
        <taxon>Spirurina</taxon>
        <taxon>Ascaridomorpha</taxon>
        <taxon>Ascaridoidea</taxon>
        <taxon>Ascarididae</taxon>
        <taxon>Ascaris</taxon>
    </lineage>
</organism>
<sequence>MLAARGRRQRMSDVTAVEVRMRTMALYHRSLLRSSLQHKKCAKHLLPPSYVLVVELSDTRYHRRVVQENTCGDISDPNAFEYRIS</sequence>
<reference evidence="2" key="1">
    <citation type="submission" date="2017-02" db="UniProtKB">
        <authorList>
            <consortium name="WormBaseParasite"/>
        </authorList>
    </citation>
    <scope>IDENTIFICATION</scope>
</reference>
<keyword evidence="1" id="KW-1185">Reference proteome</keyword>
<evidence type="ECO:0000313" key="1">
    <source>
        <dbReference type="Proteomes" id="UP000036681"/>
    </source>
</evidence>
<protein>
    <submittedName>
        <fullName evidence="2">Uncharacterized protein</fullName>
    </submittedName>
</protein>
<proteinExistence type="predicted"/>
<dbReference type="WBParaSite" id="ALUE_0001318501-mRNA-1">
    <property type="protein sequence ID" value="ALUE_0001318501-mRNA-1"/>
    <property type="gene ID" value="ALUE_0001318501"/>
</dbReference>
<name>A0A0M3I7K5_ASCLU</name>
<dbReference type="Proteomes" id="UP000036681">
    <property type="component" value="Unplaced"/>
</dbReference>